<keyword evidence="3" id="KW-1185">Reference proteome</keyword>
<dbReference type="eggNOG" id="ENOG502Z9HX">
    <property type="taxonomic scope" value="Bacteria"/>
</dbReference>
<keyword evidence="1" id="KW-0732">Signal</keyword>
<dbReference type="Pfam" id="PF06082">
    <property type="entry name" value="YjbH"/>
    <property type="match status" value="1"/>
</dbReference>
<dbReference type="KEGG" id="swp:swp_1596"/>
<protein>
    <recommendedName>
        <fullName evidence="4">Lipoprotein</fullName>
    </recommendedName>
</protein>
<dbReference type="AlphaFoldDB" id="B8CL51"/>
<dbReference type="OrthoDB" id="5392628at2"/>
<dbReference type="Proteomes" id="UP000000753">
    <property type="component" value="Chromosome"/>
</dbReference>
<evidence type="ECO:0000256" key="1">
    <source>
        <dbReference type="SAM" id="SignalP"/>
    </source>
</evidence>
<organism evidence="2 3">
    <name type="scientific">Shewanella piezotolerans (strain WP3 / JCM 13877)</name>
    <dbReference type="NCBI Taxonomy" id="225849"/>
    <lineage>
        <taxon>Bacteria</taxon>
        <taxon>Pseudomonadati</taxon>
        <taxon>Pseudomonadota</taxon>
        <taxon>Gammaproteobacteria</taxon>
        <taxon>Alteromonadales</taxon>
        <taxon>Shewanellaceae</taxon>
        <taxon>Shewanella</taxon>
    </lineage>
</organism>
<evidence type="ECO:0008006" key="4">
    <source>
        <dbReference type="Google" id="ProtNLM"/>
    </source>
</evidence>
<dbReference type="EMBL" id="CP000472">
    <property type="protein sequence ID" value="ACJ28377.1"/>
    <property type="molecule type" value="Genomic_DNA"/>
</dbReference>
<reference evidence="2 3" key="1">
    <citation type="journal article" date="2008" name="PLoS ONE">
        <title>Environmental adaptation: genomic analysis of the piezotolerant and psychrotolerant deep-sea iron reducing bacterium Shewanella piezotolerans WP3.</title>
        <authorList>
            <person name="Wang F."/>
            <person name="Wang J."/>
            <person name="Jian H."/>
            <person name="Zhang B."/>
            <person name="Li S."/>
            <person name="Wang F."/>
            <person name="Zeng X."/>
            <person name="Gao L."/>
            <person name="Bartlett D.H."/>
            <person name="Yu J."/>
            <person name="Hu S."/>
            <person name="Xiao X."/>
        </authorList>
    </citation>
    <scope>NUCLEOTIDE SEQUENCE [LARGE SCALE GENOMIC DNA]</scope>
    <source>
        <strain evidence="3">WP3 / JCM 13877</strain>
    </source>
</reference>
<accession>B8CL51</accession>
<feature type="chain" id="PRO_5002866704" description="Lipoprotein" evidence="1">
    <location>
        <begin position="22"/>
        <end position="727"/>
    </location>
</feature>
<proteinExistence type="predicted"/>
<sequence>MNLNKITIIILASISSSFVCASQAEDNSAAASSESDSSRLHNSYSMQAYTGVFNTPNAAVVDYGDFAFSYSDNYFDRDGFVEATDLKFGVGVLPNLEVVGRLGTKEWSSNCYSESGCGGFRDLSGSFKYKIPFIPENWFELAVGGQDIGGSAVYSEAYYISASKELDLSQFGSVRSSVGYAKSDNAFDYMNGVFGSVEYQPVDFLQVAAEYDANAVNAGLKLFMPQEWLPQGWQVSAAAQLYSSDKEHNVEDEWFSFNLTIPMGSTPPRKSTKVLMQQASQSTLATVTPKASSATPIKPSIEAKDDEAQVAATAQSYQPIVREPLQHKADSVITKADLNAFANFLADYGFESVSIGFDDFIANRLVIEFENNLYNRNEDDAMQVMAQLVSEHLHTKASINMTNFGLVVKTVTLDFSDNKEIDISGYKRAKDSNLVSNWFVNDNVDWLVKNESSSHFVPRLIVAPALASLVGTEYGAFDYQLVMSLNAQMSLWPGALVDFRYMSDTIASSDDFEDGKYIRNSFGINEGIDRRLFHQAFSLPLNVFTQFSYGRIYGNSDGLLNETRWQSDNALHRVTLLAGDFDEKVSGSQPYTINHQPILMKYRYRYSPLNWDVELTAGQYWAGDKGFTLRSLHWFDNVQVGLKYRRTKFDDREEEDFIAIGFSVPLNFKKSMNPKYGFQVKGIEQWSYYVETLIAEKGKPNYISGNSGQEPSLYHNLDQAYFNRDRY</sequence>
<feature type="signal peptide" evidence="1">
    <location>
        <begin position="1"/>
        <end position="21"/>
    </location>
</feature>
<name>B8CL51_SHEPW</name>
<gene>
    <name evidence="2" type="ordered locus">swp_1596</name>
</gene>
<dbReference type="InterPro" id="IPR010344">
    <property type="entry name" value="YbjH"/>
</dbReference>
<evidence type="ECO:0000313" key="3">
    <source>
        <dbReference type="Proteomes" id="UP000000753"/>
    </source>
</evidence>
<dbReference type="RefSeq" id="WP_020911755.1">
    <property type="nucleotide sequence ID" value="NC_011566.1"/>
</dbReference>
<evidence type="ECO:0000313" key="2">
    <source>
        <dbReference type="EMBL" id="ACJ28377.1"/>
    </source>
</evidence>
<dbReference type="HOGENOM" id="CLU_386313_0_0_6"/>